<evidence type="ECO:0000256" key="4">
    <source>
        <dbReference type="ARBA" id="ARBA00023163"/>
    </source>
</evidence>
<dbReference type="Gene3D" id="1.10.260.40">
    <property type="entry name" value="lambda repressor-like DNA-binding domains"/>
    <property type="match status" value="1"/>
</dbReference>
<organism evidence="6 7">
    <name type="scientific">Sphingomonas panacis</name>
    <dbReference type="NCBI Taxonomy" id="1560345"/>
    <lineage>
        <taxon>Bacteria</taxon>
        <taxon>Pseudomonadati</taxon>
        <taxon>Pseudomonadota</taxon>
        <taxon>Alphaproteobacteria</taxon>
        <taxon>Sphingomonadales</taxon>
        <taxon>Sphingomonadaceae</taxon>
        <taxon>Sphingomonas</taxon>
    </lineage>
</organism>
<dbReference type="InterPro" id="IPR050807">
    <property type="entry name" value="TransReg_Diox_bact_type"/>
</dbReference>
<protein>
    <submittedName>
        <fullName evidence="6">DNA-binding protein</fullName>
    </submittedName>
</protein>
<evidence type="ECO:0000256" key="3">
    <source>
        <dbReference type="ARBA" id="ARBA00023125"/>
    </source>
</evidence>
<dbReference type="OrthoDB" id="1123084at2"/>
<dbReference type="RefSeq" id="WP_069203899.1">
    <property type="nucleotide sequence ID" value="NZ_CP014168.1"/>
</dbReference>
<feature type="domain" description="HTH cro/C1-type" evidence="5">
    <location>
        <begin position="15"/>
        <end position="69"/>
    </location>
</feature>
<dbReference type="STRING" id="1560345.AWL63_04400"/>
<evidence type="ECO:0000313" key="6">
    <source>
        <dbReference type="EMBL" id="AOH83324.1"/>
    </source>
</evidence>
<dbReference type="PANTHER" id="PTHR46797:SF23">
    <property type="entry name" value="HTH-TYPE TRANSCRIPTIONAL REGULATOR SUTR"/>
    <property type="match status" value="1"/>
</dbReference>
<proteinExistence type="inferred from homology"/>
<sequence length="465" mass="51183">MAPAGDRKLYLGPRLRLLRRELGLNQTQMAEELGVSPSYLNHLERNQRPFTAQMLLRLADTYDVDMRGFVAAANEASSSDLHEIFADALVRDIGVPRQEVLEVAENYPGVAEAVTRLYRALADLRQVPDRVESAGLAGTRVASPLAWLRDWLDGRRNHFADLDAAAEALSGTLGDESDALREAMVRRLREEHGITVRIVGREVLADALRHYDYHRRRLMLAETLPASARLFEIATRLAIEDLSAPLAAATAAADAPDTETRVLAQQALANYAAAAIVMPYGRFHAAAEASRYDMDLLTARFGVSYEQAAHRLTTLDRPGARGVPLFLLKLDVAGNVAKRFSGDAMPLARFGGGCPRWRIHRAFRRLGETVTDRVEMPDGASYLTWACAVVRDEGREPAAIVLGCEAKHAGRIGYGDLTPRVTPIGPACHLCERIDCTDRSLPPITRSLDFSPARKARAPYAFRAI</sequence>
<dbReference type="GO" id="GO:0003700">
    <property type="term" value="F:DNA-binding transcription factor activity"/>
    <property type="evidence" value="ECO:0007669"/>
    <property type="project" value="TreeGrafter"/>
</dbReference>
<keyword evidence="7" id="KW-1185">Reference proteome</keyword>
<dbReference type="InterPro" id="IPR026281">
    <property type="entry name" value="HTH_RamB"/>
</dbReference>
<dbReference type="InterPro" id="IPR018653">
    <property type="entry name" value="ScfR_C"/>
</dbReference>
<comment type="similarity">
    <text evidence="1">Belongs to the short-chain fatty acyl-CoA assimilation regulator (ScfR) family.</text>
</comment>
<keyword evidence="4" id="KW-0804">Transcription</keyword>
<gene>
    <name evidence="6" type="ORF">AWL63_04400</name>
</gene>
<keyword evidence="3 6" id="KW-0238">DNA-binding</keyword>
<dbReference type="Pfam" id="PF09856">
    <property type="entry name" value="ScfRs"/>
    <property type="match status" value="1"/>
</dbReference>
<dbReference type="Pfam" id="PF01381">
    <property type="entry name" value="HTH_3"/>
    <property type="match status" value="1"/>
</dbReference>
<dbReference type="AlphaFoldDB" id="A0A1B3Z7B3"/>
<dbReference type="KEGG" id="span:AWL63_04400"/>
<dbReference type="Pfam" id="PF06114">
    <property type="entry name" value="Peptidase_M78"/>
    <property type="match status" value="1"/>
</dbReference>
<dbReference type="PIRSF" id="PIRSF019251">
    <property type="entry name" value="Rv0465c"/>
    <property type="match status" value="1"/>
</dbReference>
<keyword evidence="2" id="KW-0805">Transcription regulation</keyword>
<dbReference type="GO" id="GO:0005829">
    <property type="term" value="C:cytosol"/>
    <property type="evidence" value="ECO:0007669"/>
    <property type="project" value="TreeGrafter"/>
</dbReference>
<evidence type="ECO:0000256" key="2">
    <source>
        <dbReference type="ARBA" id="ARBA00023015"/>
    </source>
</evidence>
<dbReference type="SUPFAM" id="SSF47413">
    <property type="entry name" value="lambda repressor-like DNA-binding domains"/>
    <property type="match status" value="1"/>
</dbReference>
<reference evidence="6 7" key="1">
    <citation type="submission" date="2016-01" db="EMBL/GenBank/DDBJ databases">
        <title>Complete genome and mega plasmid sequence of Sphingomonas panacis DCY99 elicits systemic resistance in rice to Xanthomonas oryzae.</title>
        <authorList>
            <person name="Kim Y.J."/>
            <person name="Yang D.C."/>
            <person name="Sing P."/>
        </authorList>
    </citation>
    <scope>NUCLEOTIDE SEQUENCE [LARGE SCALE GENOMIC DNA]</scope>
    <source>
        <strain evidence="6 7">DCY99</strain>
    </source>
</reference>
<dbReference type="SMART" id="SM00530">
    <property type="entry name" value="HTH_XRE"/>
    <property type="match status" value="1"/>
</dbReference>
<accession>A0A1B3Z7B3</accession>
<evidence type="ECO:0000313" key="7">
    <source>
        <dbReference type="Proteomes" id="UP000094256"/>
    </source>
</evidence>
<name>A0A1B3Z7B3_9SPHN</name>
<evidence type="ECO:0000259" key="5">
    <source>
        <dbReference type="PROSITE" id="PS50943"/>
    </source>
</evidence>
<dbReference type="GO" id="GO:0003677">
    <property type="term" value="F:DNA binding"/>
    <property type="evidence" value="ECO:0007669"/>
    <property type="project" value="UniProtKB-KW"/>
</dbReference>
<dbReference type="EMBL" id="CP014168">
    <property type="protein sequence ID" value="AOH83324.1"/>
    <property type="molecule type" value="Genomic_DNA"/>
</dbReference>
<dbReference type="PANTHER" id="PTHR46797">
    <property type="entry name" value="HTH-TYPE TRANSCRIPTIONAL REGULATOR"/>
    <property type="match status" value="1"/>
</dbReference>
<dbReference type="PROSITE" id="PS50943">
    <property type="entry name" value="HTH_CROC1"/>
    <property type="match status" value="1"/>
</dbReference>
<dbReference type="InterPro" id="IPR010359">
    <property type="entry name" value="IrrE_HExxH"/>
</dbReference>
<dbReference type="InterPro" id="IPR010982">
    <property type="entry name" value="Lambda_DNA-bd_dom_sf"/>
</dbReference>
<dbReference type="Proteomes" id="UP000094256">
    <property type="component" value="Chromosome"/>
</dbReference>
<evidence type="ECO:0000256" key="1">
    <source>
        <dbReference type="ARBA" id="ARBA00007227"/>
    </source>
</evidence>
<dbReference type="InterPro" id="IPR001387">
    <property type="entry name" value="Cro/C1-type_HTH"/>
</dbReference>
<dbReference type="CDD" id="cd00093">
    <property type="entry name" value="HTH_XRE"/>
    <property type="match status" value="1"/>
</dbReference>